<reference evidence="1" key="2">
    <citation type="submission" date="2022-06" db="UniProtKB">
        <authorList>
            <consortium name="EnsemblMetazoa"/>
        </authorList>
    </citation>
    <scope>IDENTIFICATION</scope>
    <source>
        <strain evidence="1">PS312</strain>
    </source>
</reference>
<evidence type="ECO:0000313" key="2">
    <source>
        <dbReference type="Proteomes" id="UP000005239"/>
    </source>
</evidence>
<accession>A0A8R1V003</accession>
<organism evidence="1 2">
    <name type="scientific">Pristionchus pacificus</name>
    <name type="common">Parasitic nematode worm</name>
    <dbReference type="NCBI Taxonomy" id="54126"/>
    <lineage>
        <taxon>Eukaryota</taxon>
        <taxon>Metazoa</taxon>
        <taxon>Ecdysozoa</taxon>
        <taxon>Nematoda</taxon>
        <taxon>Chromadorea</taxon>
        <taxon>Rhabditida</taxon>
        <taxon>Rhabditina</taxon>
        <taxon>Diplogasteromorpha</taxon>
        <taxon>Diplogasteroidea</taxon>
        <taxon>Neodiplogasteridae</taxon>
        <taxon>Pristionchus</taxon>
    </lineage>
</organism>
<evidence type="ECO:0000313" key="1">
    <source>
        <dbReference type="EnsemblMetazoa" id="PPA42410.1"/>
    </source>
</evidence>
<proteinExistence type="predicted"/>
<name>A0A2A6D2G0_PRIPA</name>
<keyword evidence="2" id="KW-1185">Reference proteome</keyword>
<sequence>KYKWQFLSLFTSFSSKLLGWYHRVQIPSFSYCYFTETLSHSAITDGHGHFAPAFVVYSYKQTKDIKTNITIQMFAIFDNGFIYYGDASEKVTMGMSKRFKGYLAEYEQRPIKSDVNAGALEYIVIVNLLTKIRTSIKQRFSSLSLVLLLVAMQM</sequence>
<protein>
    <submittedName>
        <fullName evidence="1">Uncharacterized protein</fullName>
    </submittedName>
</protein>
<dbReference type="Proteomes" id="UP000005239">
    <property type="component" value="Unassembled WGS sequence"/>
</dbReference>
<accession>A0A2A6D2G0</accession>
<gene>
    <name evidence="1" type="primary">WBGene00280779</name>
</gene>
<reference evidence="2" key="1">
    <citation type="journal article" date="2008" name="Nat. Genet.">
        <title>The Pristionchus pacificus genome provides a unique perspective on nematode lifestyle and parasitism.</title>
        <authorList>
            <person name="Dieterich C."/>
            <person name="Clifton S.W."/>
            <person name="Schuster L.N."/>
            <person name="Chinwalla A."/>
            <person name="Delehaunty K."/>
            <person name="Dinkelacker I."/>
            <person name="Fulton L."/>
            <person name="Fulton R."/>
            <person name="Godfrey J."/>
            <person name="Minx P."/>
            <person name="Mitreva M."/>
            <person name="Roeseler W."/>
            <person name="Tian H."/>
            <person name="Witte H."/>
            <person name="Yang S.P."/>
            <person name="Wilson R.K."/>
            <person name="Sommer R.J."/>
        </authorList>
    </citation>
    <scope>NUCLEOTIDE SEQUENCE [LARGE SCALE GENOMIC DNA]</scope>
    <source>
        <strain evidence="2">PS312</strain>
    </source>
</reference>
<dbReference type="AlphaFoldDB" id="A0A2A6D2G0"/>
<dbReference type="EnsemblMetazoa" id="PPA42410.1">
    <property type="protein sequence ID" value="PPA42410.1"/>
    <property type="gene ID" value="WBGene00280779"/>
</dbReference>